<evidence type="ECO:0000313" key="1">
    <source>
        <dbReference type="EMBL" id="GAA3576470.1"/>
    </source>
</evidence>
<sequence length="111" mass="11720">MPIGSLGGLREGVVGGVARVSAVGRPEVAGGLGERGAGGSARAAVGRVRWRSWVRRWWRGWVRCGVRAVRGVVGAAYRGLWVRRTGVYGYGVRALVEEGFYGGAGVGEFFA</sequence>
<reference evidence="2" key="1">
    <citation type="journal article" date="2019" name="Int. J. Syst. Evol. Microbiol.">
        <title>The Global Catalogue of Microorganisms (GCM) 10K type strain sequencing project: providing services to taxonomists for standard genome sequencing and annotation.</title>
        <authorList>
            <consortium name="The Broad Institute Genomics Platform"/>
            <consortium name="The Broad Institute Genome Sequencing Center for Infectious Disease"/>
            <person name="Wu L."/>
            <person name="Ma J."/>
        </authorList>
    </citation>
    <scope>NUCLEOTIDE SEQUENCE [LARGE SCALE GENOMIC DNA]</scope>
    <source>
        <strain evidence="2">JCM 16928</strain>
    </source>
</reference>
<organism evidence="1 2">
    <name type="scientific">Kribbella ginsengisoli</name>
    <dbReference type="NCBI Taxonomy" id="363865"/>
    <lineage>
        <taxon>Bacteria</taxon>
        <taxon>Bacillati</taxon>
        <taxon>Actinomycetota</taxon>
        <taxon>Actinomycetes</taxon>
        <taxon>Propionibacteriales</taxon>
        <taxon>Kribbellaceae</taxon>
        <taxon>Kribbella</taxon>
    </lineage>
</organism>
<gene>
    <name evidence="1" type="ORF">GCM10022235_52880</name>
</gene>
<protein>
    <submittedName>
        <fullName evidence="1">Uncharacterized protein</fullName>
    </submittedName>
</protein>
<comment type="caution">
    <text evidence="1">The sequence shown here is derived from an EMBL/GenBank/DDBJ whole genome shotgun (WGS) entry which is preliminary data.</text>
</comment>
<keyword evidence="2" id="KW-1185">Reference proteome</keyword>
<name>A0ABP6Y4W8_9ACTN</name>
<proteinExistence type="predicted"/>
<accession>A0ABP6Y4W8</accession>
<evidence type="ECO:0000313" key="2">
    <source>
        <dbReference type="Proteomes" id="UP001501222"/>
    </source>
</evidence>
<dbReference type="EMBL" id="BAABAA010000007">
    <property type="protein sequence ID" value="GAA3576470.1"/>
    <property type="molecule type" value="Genomic_DNA"/>
</dbReference>
<dbReference type="Proteomes" id="UP001501222">
    <property type="component" value="Unassembled WGS sequence"/>
</dbReference>